<dbReference type="Proteomes" id="UP001165063">
    <property type="component" value="Unassembled WGS sequence"/>
</dbReference>
<organism evidence="2 3">
    <name type="scientific">Ambrosiozyma monospora</name>
    <name type="common">Yeast</name>
    <name type="synonym">Endomycopsis monosporus</name>
    <dbReference type="NCBI Taxonomy" id="43982"/>
    <lineage>
        <taxon>Eukaryota</taxon>
        <taxon>Fungi</taxon>
        <taxon>Dikarya</taxon>
        <taxon>Ascomycota</taxon>
        <taxon>Saccharomycotina</taxon>
        <taxon>Pichiomycetes</taxon>
        <taxon>Pichiales</taxon>
        <taxon>Pichiaceae</taxon>
        <taxon>Ambrosiozyma</taxon>
    </lineage>
</organism>
<evidence type="ECO:0000313" key="3">
    <source>
        <dbReference type="Proteomes" id="UP001165063"/>
    </source>
</evidence>
<sequence length="410" mass="46631">MNKRRNSSGGHCCLKTGRKLKHPFCFEFPETIPSNSGRDIELPSSCANLGKFGDNQATITISYETFIRVTYNTPFFKNTKSMEYFHRLNYQGGCYSSGTHHVSLSDWDADGVSSSAVFKENLDAGHLVLNENEMTHCMTQVHAHGETTSSGVKKNVTNKNKNKRKKKRPSQDIKLKITLTIPQIFNICSSLSDIPIRIECPDIKKLIPEDELSELNTTQLGLFEIEEVSVRLFHHMYIRTNQRDFQYDLKSTLFSKEFGMYDKPSFDINDFQFNTDRQCYCLSTTLSSLIGETHKFSDDLTSPILGNVNLPNYFMNVNNLSFKIVLSNSHSQLQNLKLKKFKLNVKRNIHCDDPDLESVGNLSEFFLLPAYSSAYFPVGLTDVEEPTPPYQEFDDSVIQPPVYHAGTTCV</sequence>
<dbReference type="OrthoDB" id="3986512at2759"/>
<gene>
    <name evidence="2" type="ORF">Amon01_000831600</name>
</gene>
<name>A0A9W6Z880_AMBMO</name>
<evidence type="ECO:0000256" key="1">
    <source>
        <dbReference type="SAM" id="MobiDB-lite"/>
    </source>
</evidence>
<dbReference type="AlphaFoldDB" id="A0A9W6Z880"/>
<comment type="caution">
    <text evidence="2">The sequence shown here is derived from an EMBL/GenBank/DDBJ whole genome shotgun (WGS) entry which is preliminary data.</text>
</comment>
<dbReference type="EMBL" id="BSXU01007125">
    <property type="protein sequence ID" value="GMG56249.1"/>
    <property type="molecule type" value="Genomic_DNA"/>
</dbReference>
<protein>
    <submittedName>
        <fullName evidence="2">Unnamed protein product</fullName>
    </submittedName>
</protein>
<evidence type="ECO:0000313" key="2">
    <source>
        <dbReference type="EMBL" id="GMG56249.1"/>
    </source>
</evidence>
<proteinExistence type="predicted"/>
<keyword evidence="3" id="KW-1185">Reference proteome</keyword>
<reference evidence="2" key="1">
    <citation type="submission" date="2023-04" db="EMBL/GenBank/DDBJ databases">
        <title>Ambrosiozyma monospora NBRC 1965.</title>
        <authorList>
            <person name="Ichikawa N."/>
            <person name="Sato H."/>
            <person name="Tonouchi N."/>
        </authorList>
    </citation>
    <scope>NUCLEOTIDE SEQUENCE</scope>
    <source>
        <strain evidence="2">NBRC 1965</strain>
    </source>
</reference>
<feature type="region of interest" description="Disordered" evidence="1">
    <location>
        <begin position="143"/>
        <end position="171"/>
    </location>
</feature>
<accession>A0A9W6Z880</accession>